<proteinExistence type="predicted"/>
<reference evidence="2" key="2">
    <citation type="journal article" date="2021" name="PeerJ">
        <title>Extensive microbial diversity within the chicken gut microbiome revealed by metagenomics and culture.</title>
        <authorList>
            <person name="Gilroy R."/>
            <person name="Ravi A."/>
            <person name="Getino M."/>
            <person name="Pursley I."/>
            <person name="Horton D.L."/>
            <person name="Alikhan N.F."/>
            <person name="Baker D."/>
            <person name="Gharbi K."/>
            <person name="Hall N."/>
            <person name="Watson M."/>
            <person name="Adriaenssens E.M."/>
            <person name="Foster-Nyarko E."/>
            <person name="Jarju S."/>
            <person name="Secka A."/>
            <person name="Antonio M."/>
            <person name="Oren A."/>
            <person name="Chaudhuri R.R."/>
            <person name="La Ragione R."/>
            <person name="Hildebrand F."/>
            <person name="Pallen M.J."/>
        </authorList>
    </citation>
    <scope>NUCLEOTIDE SEQUENCE</scope>
    <source>
        <strain evidence="2">ChiSxjej1B13-7041</strain>
    </source>
</reference>
<dbReference type="Gene3D" id="3.40.50.410">
    <property type="entry name" value="von Willebrand factor, type A domain"/>
    <property type="match status" value="1"/>
</dbReference>
<dbReference type="AlphaFoldDB" id="A0A9D1EKG1"/>
<dbReference type="SUPFAM" id="SSF53300">
    <property type="entry name" value="vWA-like"/>
    <property type="match status" value="1"/>
</dbReference>
<dbReference type="EMBL" id="DVHU01000081">
    <property type="protein sequence ID" value="HIR93548.1"/>
    <property type="molecule type" value="Genomic_DNA"/>
</dbReference>
<accession>A0A9D1EKG1</accession>
<dbReference type="Pfam" id="PF00092">
    <property type="entry name" value="VWA"/>
    <property type="match status" value="1"/>
</dbReference>
<gene>
    <name evidence="2" type="ORF">IAB98_09050</name>
</gene>
<dbReference type="InterPro" id="IPR002035">
    <property type="entry name" value="VWF_A"/>
</dbReference>
<organism evidence="2 3">
    <name type="scientific">Candidatus Egerieimonas intestinavium</name>
    <dbReference type="NCBI Taxonomy" id="2840777"/>
    <lineage>
        <taxon>Bacteria</taxon>
        <taxon>Bacillati</taxon>
        <taxon>Bacillota</taxon>
        <taxon>Clostridia</taxon>
        <taxon>Lachnospirales</taxon>
        <taxon>Lachnospiraceae</taxon>
        <taxon>Lachnospiraceae incertae sedis</taxon>
        <taxon>Candidatus Egerieimonas</taxon>
    </lineage>
</organism>
<dbReference type="PANTHER" id="PTHR41248">
    <property type="entry name" value="NORD PROTEIN"/>
    <property type="match status" value="1"/>
</dbReference>
<sequence length="592" mass="68902">MRREQELEERQLELENRIKNLVWTVCGDYTLEVKPDVEGFLRCRFAGLYDSVKQGAFARFFDREALSLYLVKKVYLGAQEAPLVFIAQMCIEEAVCEKLCAERPGVRNLRLAAYRELLDREFERMSAHFPGRVKAALMREALEGAYPVEKRIRVWMEELYQLRAVDKTAAVIEEIDRLYNAWMDPDFEKRRGNLEAVLAVTLEELAEFSWKDYLTEEMYAENLEAYLEQMAKEMVQTASPEEEKQEKREQDNRRRIVVVDEEAMKKVYTYIELNFGKSYLSPLEEKRRTLKLCRGIHGDCGLYYTDGILQNPVKRNYQYEYARKQSGKNKYTYYDNHRAVKQNIAQMTKIFRQALALRSQTQSELSDRGALVPARLWRVGRTGDARLFLKEQRAQETEFAVSVLIDASGSQRKRQEQVVLQAYILMEALSSVGIPHKVTSFCTFWDYTVLQRFRDYDDGREANERIFEFTTSSNNRDGLAIRAAAQELLERQEEKKILIILSDGKPYDVIVNRPGARNPEPYQGAYAIRDTGTAIRALRNEGVAVLGVFAGEEQELEAEKKIFGKDFAYIRQISKFSSVVGRYLMKQLEDWD</sequence>
<reference evidence="2" key="1">
    <citation type="submission" date="2020-10" db="EMBL/GenBank/DDBJ databases">
        <authorList>
            <person name="Gilroy R."/>
        </authorList>
    </citation>
    <scope>NUCLEOTIDE SEQUENCE</scope>
    <source>
        <strain evidence="2">ChiSxjej1B13-7041</strain>
    </source>
</reference>
<evidence type="ECO:0000313" key="2">
    <source>
        <dbReference type="EMBL" id="HIR93548.1"/>
    </source>
</evidence>
<dbReference type="Proteomes" id="UP000886841">
    <property type="component" value="Unassembled WGS sequence"/>
</dbReference>
<dbReference type="InterPro" id="IPR051928">
    <property type="entry name" value="NorD/CobT"/>
</dbReference>
<dbReference type="PANTHER" id="PTHR41248:SF1">
    <property type="entry name" value="NORD PROTEIN"/>
    <property type="match status" value="1"/>
</dbReference>
<dbReference type="InterPro" id="IPR036465">
    <property type="entry name" value="vWFA_dom_sf"/>
</dbReference>
<evidence type="ECO:0000313" key="3">
    <source>
        <dbReference type="Proteomes" id="UP000886841"/>
    </source>
</evidence>
<dbReference type="SMART" id="SM00327">
    <property type="entry name" value="VWA"/>
    <property type="match status" value="1"/>
</dbReference>
<name>A0A9D1EKG1_9FIRM</name>
<protein>
    <submittedName>
        <fullName evidence="2">Nitric oxide reductase activation protein</fullName>
    </submittedName>
</protein>
<comment type="caution">
    <text evidence="2">The sequence shown here is derived from an EMBL/GenBank/DDBJ whole genome shotgun (WGS) entry which is preliminary data.</text>
</comment>
<feature type="domain" description="VWFA" evidence="1">
    <location>
        <begin position="398"/>
        <end position="581"/>
    </location>
</feature>
<evidence type="ECO:0000259" key="1">
    <source>
        <dbReference type="SMART" id="SM00327"/>
    </source>
</evidence>